<keyword evidence="2" id="KW-1185">Reference proteome</keyword>
<name>A0ABM8FNT8_9BACT</name>
<gene>
    <name evidence="1" type="ORF">HCR_23420</name>
</gene>
<evidence type="ECO:0008006" key="3">
    <source>
        <dbReference type="Google" id="ProtNLM"/>
    </source>
</evidence>
<sequence length="131" mass="15159">MNEVKYKIELTGEELKQLELLIKEKLSRTTLPSESLRNALKSLENAKPMVATAKQLEAAKKATEARKTKTRKKIEIAVNQLRIENRPITMYAVAKYSRVSPNTVRKYREFIETAEAERRRSQPTEAQDRLL</sequence>
<keyword evidence="1" id="KW-0614">Plasmid</keyword>
<organism evidence="1 2">
    <name type="scientific">Hydrogenimonas cancrithermarum</name>
    <dbReference type="NCBI Taxonomy" id="2993563"/>
    <lineage>
        <taxon>Bacteria</taxon>
        <taxon>Pseudomonadati</taxon>
        <taxon>Campylobacterota</taxon>
        <taxon>Epsilonproteobacteria</taxon>
        <taxon>Campylobacterales</taxon>
        <taxon>Hydrogenimonadaceae</taxon>
        <taxon>Hydrogenimonas</taxon>
    </lineage>
</organism>
<reference evidence="1 2" key="1">
    <citation type="submission" date="2023-03" db="EMBL/GenBank/DDBJ databases">
        <title>Description of Hydrogenimonas sp. ISO32.</title>
        <authorList>
            <person name="Mino S."/>
            <person name="Fukazawa S."/>
            <person name="Sawabe T."/>
        </authorList>
    </citation>
    <scope>NUCLEOTIDE SEQUENCE [LARGE SCALE GENOMIC DNA]</scope>
    <source>
        <strain evidence="1 2">ISO32</strain>
        <plasmid evidence="1 2">pISO32_2</plasmid>
    </source>
</reference>
<geneLocation type="plasmid" evidence="1 2">
    <name>pISO32_2</name>
</geneLocation>
<evidence type="ECO:0000313" key="1">
    <source>
        <dbReference type="EMBL" id="BDY14029.1"/>
    </source>
</evidence>
<evidence type="ECO:0000313" key="2">
    <source>
        <dbReference type="Proteomes" id="UP001321445"/>
    </source>
</evidence>
<dbReference type="Proteomes" id="UP001321445">
    <property type="component" value="Plasmid pISO32_2"/>
</dbReference>
<dbReference type="RefSeq" id="WP_286338114.1">
    <property type="nucleotide sequence ID" value="NZ_AP027372.1"/>
</dbReference>
<proteinExistence type="predicted"/>
<protein>
    <recommendedName>
        <fullName evidence="3">Helix-turn-helix domain-containing protein</fullName>
    </recommendedName>
</protein>
<accession>A0ABM8FNT8</accession>
<dbReference type="EMBL" id="AP027372">
    <property type="protein sequence ID" value="BDY14029.1"/>
    <property type="molecule type" value="Genomic_DNA"/>
</dbReference>